<dbReference type="PANTHER" id="PTHR10799">
    <property type="entry name" value="SNF2/RAD54 HELICASE FAMILY"/>
    <property type="match status" value="1"/>
</dbReference>
<proteinExistence type="predicted"/>
<dbReference type="AlphaFoldDB" id="A0A346XV72"/>
<evidence type="ECO:0000259" key="3">
    <source>
        <dbReference type="PROSITE" id="PS51192"/>
    </source>
</evidence>
<dbReference type="PROSITE" id="PS51192">
    <property type="entry name" value="HELICASE_ATP_BIND_1"/>
    <property type="match status" value="1"/>
</dbReference>
<dbReference type="KEGG" id="euz:DVS28_a1420"/>
<dbReference type="InterPro" id="IPR049730">
    <property type="entry name" value="SNF2/RAD54-like_C"/>
</dbReference>
<dbReference type="InterPro" id="IPR014001">
    <property type="entry name" value="Helicase_ATP-bd"/>
</dbReference>
<dbReference type="InterPro" id="IPR038718">
    <property type="entry name" value="SNF2-like_sf"/>
</dbReference>
<keyword evidence="1" id="KW-0378">Hydrolase</keyword>
<keyword evidence="5" id="KW-0547">Nucleotide-binding</keyword>
<organism evidence="5 6">
    <name type="scientific">Euzebya pacifica</name>
    <dbReference type="NCBI Taxonomy" id="1608957"/>
    <lineage>
        <taxon>Bacteria</taxon>
        <taxon>Bacillati</taxon>
        <taxon>Actinomycetota</taxon>
        <taxon>Nitriliruptoria</taxon>
        <taxon>Euzebyales</taxon>
    </lineage>
</organism>
<dbReference type="InterPro" id="IPR001650">
    <property type="entry name" value="Helicase_C-like"/>
</dbReference>
<evidence type="ECO:0000313" key="5">
    <source>
        <dbReference type="EMBL" id="AXV06119.1"/>
    </source>
</evidence>
<feature type="compositionally biased region" description="Basic and acidic residues" evidence="2">
    <location>
        <begin position="126"/>
        <end position="153"/>
    </location>
</feature>
<dbReference type="GO" id="GO:0004386">
    <property type="term" value="F:helicase activity"/>
    <property type="evidence" value="ECO:0007669"/>
    <property type="project" value="UniProtKB-KW"/>
</dbReference>
<dbReference type="Pfam" id="PF00176">
    <property type="entry name" value="SNF2-rel_dom"/>
    <property type="match status" value="1"/>
</dbReference>
<evidence type="ECO:0000313" key="6">
    <source>
        <dbReference type="Proteomes" id="UP000264006"/>
    </source>
</evidence>
<dbReference type="OrthoDB" id="9760715at2"/>
<name>A0A346XV72_9ACTN</name>
<dbReference type="InterPro" id="IPR000330">
    <property type="entry name" value="SNF2_N"/>
</dbReference>
<evidence type="ECO:0000256" key="2">
    <source>
        <dbReference type="SAM" id="MobiDB-lite"/>
    </source>
</evidence>
<sequence>MAGITTNPPRASCRPSQLPSAEHTKAIPISTMITPGPSRPAVDPPEDFQRLAMAEIDGTATEDELDFLEDHEPEWILALKRLLRRTDAAIDRARSSVDGPERKLVLRDLEAERLLIDVTLKDLVGEEPVRPQPKADAKGNDNTDAAHEGRGQKAQDSTADDQDDDDDDDDEEEPPGTVALQLSWLDGHVIAWAAGNKTEAESIEQLTERLQTVGAGGVGWEERDPLVLPDGTKAPMVHAPIKQALGWLVTMRTTHEDEAVAPSVTWLGLAAGLAVRLVAQGRMVPQLHRFKEGKAKGGNGRSHFRVRWAPALIDHDEFQSLSRVMPGVVSALTKSNDRRAFTELVVSDVIDAICTDAAARVEVPAPPPKPRSATEVAEAVLALMDGTVFDAPTQRGSELMKGMATWAKHVTGTSTIKLVVQLDPPDQGNAWHLRTLAVGANRKLEPVDAAMSNAPASRREQIKSELDRLEGLYKPLERGKAERRGEVILSQDEAWDLMTETGPILSAAGFEMRVPPLSRKKPKPGLRLTSTDTQESVVGARQLTTVAWSAVFGDVELSAEEIMALASESRPLVKAHGRWVELDKADLEAAAQALAERADQTRLTGADMLRHALGLEGTPLLGGISVAGDSWAANLLESAKDIPEHPPTTPEGFHGELRGYQADALAWLEFLHNAGLGGCLALDMGLGKTPTLLAHLALTTGTGTHLAILPPAVLGNWAAEARKFTPGLKVVIHHGPGRAGKRELKGVVEKADVILTTYGTAVRDIEALTETQWGKVVLDEAQTIKNPASETAQQLRRLEAHSRVVLTGTPIENGLGDLWALLDFTNPGLLGDRATFVAQLSRTAGAGRSTAEEALRTLNGVLVYRRTKAEPSIAAELPDRIDTLDHCSMTPEQIGLYQAVLDDLVVETAAEDGAPKKKGAVLAAITALKQICNHPAAYNDDGRPLDGRSGKLARLNEIVDNVFEADERVLIFTHFASWGEKLATYLSARKGVEINCYHGGLARGARDRMIEEFQKGKGPGALVLSLKAGGTGLNLTAASHVVLYDRWWNPAVEDQARDRAWRIGQTKTVVAHRLVCPGTVDERVEEVVQGKRRIADMALPKSSSVGDLDSTQLQKVLGIDEDTLITEDDLEETTPEKVSV</sequence>
<dbReference type="SMART" id="SM00490">
    <property type="entry name" value="HELICc"/>
    <property type="match status" value="1"/>
</dbReference>
<dbReference type="CDD" id="cd18793">
    <property type="entry name" value="SF2_C_SNF"/>
    <property type="match status" value="1"/>
</dbReference>
<keyword evidence="5" id="KW-0347">Helicase</keyword>
<dbReference type="EMBL" id="CP031165">
    <property type="protein sequence ID" value="AXV06119.1"/>
    <property type="molecule type" value="Genomic_DNA"/>
</dbReference>
<gene>
    <name evidence="5" type="ORF">DVS28_a1420</name>
</gene>
<dbReference type="Proteomes" id="UP000264006">
    <property type="component" value="Chromosome"/>
</dbReference>
<dbReference type="InterPro" id="IPR022138">
    <property type="entry name" value="DUF3670"/>
</dbReference>
<dbReference type="Pfam" id="PF12419">
    <property type="entry name" value="DUF3670"/>
    <property type="match status" value="1"/>
</dbReference>
<dbReference type="Gene3D" id="3.40.50.10810">
    <property type="entry name" value="Tandem AAA-ATPase domain"/>
    <property type="match status" value="1"/>
</dbReference>
<dbReference type="GO" id="GO:0005524">
    <property type="term" value="F:ATP binding"/>
    <property type="evidence" value="ECO:0007669"/>
    <property type="project" value="InterPro"/>
</dbReference>
<dbReference type="GO" id="GO:0016787">
    <property type="term" value="F:hydrolase activity"/>
    <property type="evidence" value="ECO:0007669"/>
    <property type="project" value="UniProtKB-KW"/>
</dbReference>
<evidence type="ECO:0000259" key="4">
    <source>
        <dbReference type="PROSITE" id="PS51194"/>
    </source>
</evidence>
<evidence type="ECO:0000256" key="1">
    <source>
        <dbReference type="ARBA" id="ARBA00022801"/>
    </source>
</evidence>
<feature type="region of interest" description="Disordered" evidence="2">
    <location>
        <begin position="126"/>
        <end position="180"/>
    </location>
</feature>
<protein>
    <submittedName>
        <fullName evidence="5">Helicase, SNF2/RAD54 family</fullName>
    </submittedName>
</protein>
<dbReference type="PROSITE" id="PS51194">
    <property type="entry name" value="HELICASE_CTER"/>
    <property type="match status" value="1"/>
</dbReference>
<feature type="domain" description="Helicase C-terminal" evidence="4">
    <location>
        <begin position="954"/>
        <end position="1117"/>
    </location>
</feature>
<feature type="region of interest" description="Disordered" evidence="2">
    <location>
        <begin position="1"/>
        <end position="25"/>
    </location>
</feature>
<feature type="domain" description="Helicase ATP-binding" evidence="3">
    <location>
        <begin position="669"/>
        <end position="828"/>
    </location>
</feature>
<dbReference type="InterPro" id="IPR027417">
    <property type="entry name" value="P-loop_NTPase"/>
</dbReference>
<keyword evidence="5" id="KW-0067">ATP-binding</keyword>
<reference evidence="5 6" key="1">
    <citation type="submission" date="2018-09" db="EMBL/GenBank/DDBJ databases">
        <title>Complete genome sequence of Euzebya sp. DY32-46 isolated from seawater of Pacific Ocean.</title>
        <authorList>
            <person name="Xu L."/>
            <person name="Wu Y.-H."/>
            <person name="Xu X.-W."/>
        </authorList>
    </citation>
    <scope>NUCLEOTIDE SEQUENCE [LARGE SCALE GENOMIC DNA]</scope>
    <source>
        <strain evidence="5 6">DY32-46</strain>
    </source>
</reference>
<accession>A0A346XV72</accession>
<dbReference type="Pfam" id="PF00271">
    <property type="entry name" value="Helicase_C"/>
    <property type="match status" value="1"/>
</dbReference>
<dbReference type="Gene3D" id="3.40.50.300">
    <property type="entry name" value="P-loop containing nucleotide triphosphate hydrolases"/>
    <property type="match status" value="1"/>
</dbReference>
<keyword evidence="6" id="KW-1185">Reference proteome</keyword>
<feature type="compositionally biased region" description="Polar residues" evidence="2">
    <location>
        <begin position="1"/>
        <end position="19"/>
    </location>
</feature>
<feature type="compositionally biased region" description="Acidic residues" evidence="2">
    <location>
        <begin position="158"/>
        <end position="174"/>
    </location>
</feature>
<dbReference type="SUPFAM" id="SSF52540">
    <property type="entry name" value="P-loop containing nucleoside triphosphate hydrolases"/>
    <property type="match status" value="2"/>
</dbReference>
<dbReference type="SMART" id="SM00487">
    <property type="entry name" value="DEXDc"/>
    <property type="match status" value="1"/>
</dbReference>